<evidence type="ECO:0000256" key="4">
    <source>
        <dbReference type="ARBA" id="ARBA00006605"/>
    </source>
</evidence>
<dbReference type="InterPro" id="IPR037148">
    <property type="entry name" value="NiFe-Hase_small_C_sf"/>
</dbReference>
<evidence type="ECO:0000256" key="7">
    <source>
        <dbReference type="ARBA" id="ARBA00022723"/>
    </source>
</evidence>
<comment type="subcellular location">
    <subcellularLocation>
        <location evidence="3">Cell envelope</location>
    </subcellularLocation>
</comment>
<protein>
    <submittedName>
        <fullName evidence="16">Hydrogenase (NiFe) small subunit HydA</fullName>
        <ecNumber evidence="16">1.12.99.6</ecNumber>
    </submittedName>
</protein>
<evidence type="ECO:0000256" key="11">
    <source>
        <dbReference type="ARBA" id="ARBA00023014"/>
    </source>
</evidence>
<feature type="compositionally biased region" description="Basic and acidic residues" evidence="13">
    <location>
        <begin position="1"/>
        <end position="12"/>
    </location>
</feature>
<reference evidence="16 17" key="2">
    <citation type="journal article" date="2008" name="Science">
        <title>Environmental genomics reveals a single-species ecosystem deep within Earth.</title>
        <authorList>
            <person name="Chivian D."/>
            <person name="Brodie E.L."/>
            <person name="Alm E.J."/>
            <person name="Culley D.E."/>
            <person name="Dehal P.S."/>
            <person name="Desantis T.Z."/>
            <person name="Gihring T.M."/>
            <person name="Lapidus A."/>
            <person name="Lin L.H."/>
            <person name="Lowry S.R."/>
            <person name="Moser D.P."/>
            <person name="Richardson P.M."/>
            <person name="Southam G."/>
            <person name="Wanger G."/>
            <person name="Pratt L.M."/>
            <person name="Andersen G.L."/>
            <person name="Hazen T.C."/>
            <person name="Brockman F.J."/>
            <person name="Arkin A.P."/>
            <person name="Onstott T.C."/>
        </authorList>
    </citation>
    <scope>NUCLEOTIDE SEQUENCE [LARGE SCALE GENOMIC DNA]</scope>
    <source>
        <strain evidence="16 17">MP104C</strain>
    </source>
</reference>
<dbReference type="Gene3D" id="4.10.480.10">
    <property type="entry name" value="Cytochrome-c3 hydrogenase, C-terminal domain"/>
    <property type="match status" value="1"/>
</dbReference>
<dbReference type="GO" id="GO:0033748">
    <property type="term" value="F:hydrogenase (acceptor) activity"/>
    <property type="evidence" value="ECO:0007669"/>
    <property type="project" value="UniProtKB-EC"/>
</dbReference>
<evidence type="ECO:0000256" key="1">
    <source>
        <dbReference type="ARBA" id="ARBA00001927"/>
    </source>
</evidence>
<dbReference type="GO" id="GO:0044569">
    <property type="term" value="C:[Ni-Fe] hydrogenase complex"/>
    <property type="evidence" value="ECO:0007669"/>
    <property type="project" value="TreeGrafter"/>
</dbReference>
<evidence type="ECO:0000256" key="5">
    <source>
        <dbReference type="ARBA" id="ARBA00011771"/>
    </source>
</evidence>
<keyword evidence="10" id="KW-0408">Iron</keyword>
<dbReference type="GO" id="GO:0051539">
    <property type="term" value="F:4 iron, 4 sulfur cluster binding"/>
    <property type="evidence" value="ECO:0007669"/>
    <property type="project" value="UniProtKB-KW"/>
</dbReference>
<dbReference type="GO" id="GO:0046872">
    <property type="term" value="F:metal ion binding"/>
    <property type="evidence" value="ECO:0007669"/>
    <property type="project" value="UniProtKB-KW"/>
</dbReference>
<dbReference type="Proteomes" id="UP000008544">
    <property type="component" value="Chromosome"/>
</dbReference>
<dbReference type="Gene3D" id="3.40.50.700">
    <property type="entry name" value="NADH:ubiquinone oxidoreductase-like, 20kDa subunit"/>
    <property type="match status" value="1"/>
</dbReference>
<dbReference type="AlphaFoldDB" id="B1I618"/>
<dbReference type="GO" id="GO:0009055">
    <property type="term" value="F:electron transfer activity"/>
    <property type="evidence" value="ECO:0007669"/>
    <property type="project" value="TreeGrafter"/>
</dbReference>
<proteinExistence type="inferred from homology"/>
<evidence type="ECO:0000256" key="6">
    <source>
        <dbReference type="ARBA" id="ARBA00022485"/>
    </source>
</evidence>
<dbReference type="KEGG" id="dau:Daud_1939"/>
<dbReference type="GO" id="GO:0051538">
    <property type="term" value="F:3 iron, 4 sulfur cluster binding"/>
    <property type="evidence" value="ECO:0007669"/>
    <property type="project" value="UniProtKB-KW"/>
</dbReference>
<dbReference type="GO" id="GO:0009061">
    <property type="term" value="P:anaerobic respiration"/>
    <property type="evidence" value="ECO:0007669"/>
    <property type="project" value="TreeGrafter"/>
</dbReference>
<accession>B1I618</accession>
<evidence type="ECO:0000256" key="2">
    <source>
        <dbReference type="ARBA" id="ARBA00001966"/>
    </source>
</evidence>
<dbReference type="NCBIfam" id="TIGR00391">
    <property type="entry name" value="hydA"/>
    <property type="match status" value="1"/>
</dbReference>
<evidence type="ECO:0000313" key="16">
    <source>
        <dbReference type="EMBL" id="ACA60431.1"/>
    </source>
</evidence>
<feature type="domain" description="Cytochrome-c3 hydrogenase C-terminal" evidence="15">
    <location>
        <begin position="233"/>
        <end position="311"/>
    </location>
</feature>
<keyword evidence="9 16" id="KW-0560">Oxidoreductase</keyword>
<dbReference type="Pfam" id="PF14720">
    <property type="entry name" value="NiFe_hyd_SSU_C"/>
    <property type="match status" value="1"/>
</dbReference>
<dbReference type="PANTHER" id="PTHR30013:SF7">
    <property type="entry name" value="HYDROGENASE-2 SMALL CHAIN"/>
    <property type="match status" value="1"/>
</dbReference>
<dbReference type="GO" id="GO:0009375">
    <property type="term" value="C:ferredoxin hydrogenase complex"/>
    <property type="evidence" value="ECO:0007669"/>
    <property type="project" value="InterPro"/>
</dbReference>
<dbReference type="HOGENOM" id="CLU_046107_1_1_9"/>
<dbReference type="Pfam" id="PF01058">
    <property type="entry name" value="Oxidored_q6"/>
    <property type="match status" value="1"/>
</dbReference>
<keyword evidence="6" id="KW-0004">4Fe-4S</keyword>
<dbReference type="PANTHER" id="PTHR30013">
    <property type="entry name" value="NIFE / NIFESE HYDROGENASE SMALL SUBUNIT FAMILY MEMBER"/>
    <property type="match status" value="1"/>
</dbReference>
<evidence type="ECO:0000256" key="12">
    <source>
        <dbReference type="ARBA" id="ARBA00023291"/>
    </source>
</evidence>
<sequence length="375" mass="40244">MQTGSGRDDAGHGEGGGGPPPPSGTGTAAGSRPRARSTRAPEPPAADTERLEKHPLVWLETNTCHGNILSLMNGQHPDFEAIMRELLDVYWTNTLMGAKGHQAIEVLEKVMVERPGDYILVVEGTVPTAAGGRYAHIGLRGNGEPWTAWDAVVELAAAAKHVVAVGSCAAWGLPFGAHPNPTGSKPVSAVVDRTVINVPGCPAHPDWILGTLAHLIWYGVPELDAMNRPVVFYGETIHNLCQRRHYFESGIFAGEIGEPWCLYKIGCKGPVTYADCPSRQWCGEHMNWPVGANTPCIGCTSPEFLEHTAPFFEHLPDVRLPGVRVTADRVGAATGLAAALGIGLHLTGKLLTGRLQKEWGKGLRKAGKALRRKRK</sequence>
<keyword evidence="17" id="KW-1185">Reference proteome</keyword>
<evidence type="ECO:0000256" key="3">
    <source>
        <dbReference type="ARBA" id="ARBA00004196"/>
    </source>
</evidence>
<dbReference type="OrthoDB" id="9766729at2"/>
<feature type="region of interest" description="Disordered" evidence="13">
    <location>
        <begin position="1"/>
        <end position="54"/>
    </location>
</feature>
<evidence type="ECO:0000256" key="9">
    <source>
        <dbReference type="ARBA" id="ARBA00023002"/>
    </source>
</evidence>
<dbReference type="SUPFAM" id="SSF56770">
    <property type="entry name" value="HydA/Nqo6-like"/>
    <property type="match status" value="1"/>
</dbReference>
<gene>
    <name evidence="16" type="ordered locus">Daud_1939</name>
</gene>
<dbReference type="InterPro" id="IPR027394">
    <property type="entry name" value="Cytochrome-c3_hydrogenase_C"/>
</dbReference>
<dbReference type="InterPro" id="IPR006137">
    <property type="entry name" value="NADH_UbQ_OxRdtase-like_20kDa"/>
</dbReference>
<dbReference type="eggNOG" id="COG1740">
    <property type="taxonomic scope" value="Bacteria"/>
</dbReference>
<dbReference type="InterPro" id="IPR001821">
    <property type="entry name" value="NiFe_hydrogenase_ssu"/>
</dbReference>
<comment type="similarity">
    <text evidence="4">Belongs to the [NiFe]/[NiFeSe] hydrogenase small subunit family.</text>
</comment>
<reference evidence="17" key="1">
    <citation type="submission" date="2007-10" db="EMBL/GenBank/DDBJ databases">
        <title>Complete sequence of chromosome of Desulforudis audaxviator MP104C.</title>
        <authorList>
            <person name="Copeland A."/>
            <person name="Lucas S."/>
            <person name="Lapidus A."/>
            <person name="Barry K."/>
            <person name="Glavina del Rio T."/>
            <person name="Dalin E."/>
            <person name="Tice H."/>
            <person name="Bruce D."/>
            <person name="Pitluck S."/>
            <person name="Lowry S.R."/>
            <person name="Larimer F."/>
            <person name="Land M.L."/>
            <person name="Hauser L."/>
            <person name="Kyrpides N."/>
            <person name="Ivanova N.N."/>
            <person name="Richardson P."/>
        </authorList>
    </citation>
    <scope>NUCLEOTIDE SEQUENCE [LARGE SCALE GENOMIC DNA]</scope>
    <source>
        <strain evidence="17">MP104C</strain>
    </source>
</reference>
<evidence type="ECO:0000313" key="17">
    <source>
        <dbReference type="Proteomes" id="UP000008544"/>
    </source>
</evidence>
<comment type="cofactor">
    <cofactor evidence="1">
        <name>[3Fe-4S] cluster</name>
        <dbReference type="ChEBI" id="CHEBI:21137"/>
    </cofactor>
</comment>
<comment type="cofactor">
    <cofactor evidence="2">
        <name>[4Fe-4S] cluster</name>
        <dbReference type="ChEBI" id="CHEBI:49883"/>
    </cofactor>
</comment>
<evidence type="ECO:0000256" key="10">
    <source>
        <dbReference type="ARBA" id="ARBA00023004"/>
    </source>
</evidence>
<dbReference type="GO" id="GO:0008901">
    <property type="term" value="F:ferredoxin hydrogenase activity"/>
    <property type="evidence" value="ECO:0007669"/>
    <property type="project" value="InterPro"/>
</dbReference>
<dbReference type="GO" id="GO:0030313">
    <property type="term" value="C:cell envelope"/>
    <property type="evidence" value="ECO:0007669"/>
    <property type="project" value="UniProtKB-SubCell"/>
</dbReference>
<dbReference type="STRING" id="477974.Daud_1939"/>
<keyword evidence="8" id="KW-0732">Signal</keyword>
<dbReference type="EC" id="1.12.99.6" evidence="16"/>
<keyword evidence="12" id="KW-0003">3Fe-4S</keyword>
<comment type="subunit">
    <text evidence="5">Heterodimer of a large and a small subunit.</text>
</comment>
<evidence type="ECO:0000256" key="8">
    <source>
        <dbReference type="ARBA" id="ARBA00022729"/>
    </source>
</evidence>
<evidence type="ECO:0000259" key="15">
    <source>
        <dbReference type="Pfam" id="PF14720"/>
    </source>
</evidence>
<evidence type="ECO:0000256" key="13">
    <source>
        <dbReference type="SAM" id="MobiDB-lite"/>
    </source>
</evidence>
<dbReference type="GO" id="GO:0016020">
    <property type="term" value="C:membrane"/>
    <property type="evidence" value="ECO:0007669"/>
    <property type="project" value="TreeGrafter"/>
</dbReference>
<organism evidence="16 17">
    <name type="scientific">Desulforudis audaxviator (strain MP104C)</name>
    <dbReference type="NCBI Taxonomy" id="477974"/>
    <lineage>
        <taxon>Bacteria</taxon>
        <taxon>Bacillati</taxon>
        <taxon>Bacillota</taxon>
        <taxon>Clostridia</taxon>
        <taxon>Thermoanaerobacterales</taxon>
        <taxon>Candidatus Desulforudaceae</taxon>
        <taxon>Candidatus Desulforudis</taxon>
    </lineage>
</organism>
<dbReference type="InterPro" id="IPR037024">
    <property type="entry name" value="NiFe_Hase_small_N_sf"/>
</dbReference>
<name>B1I618_DESAP</name>
<dbReference type="EMBL" id="CP000860">
    <property type="protein sequence ID" value="ACA60431.1"/>
    <property type="molecule type" value="Genomic_DNA"/>
</dbReference>
<evidence type="ECO:0000259" key="14">
    <source>
        <dbReference type="Pfam" id="PF01058"/>
    </source>
</evidence>
<keyword evidence="7" id="KW-0479">Metal-binding</keyword>
<keyword evidence="11" id="KW-0411">Iron-sulfur</keyword>
<dbReference type="PRINTS" id="PR00614">
    <property type="entry name" value="NIHGNASESMLL"/>
</dbReference>
<feature type="domain" description="NADH:ubiquinone oxidoreductase-like 20kDa subunit" evidence="14">
    <location>
        <begin position="64"/>
        <end position="215"/>
    </location>
</feature>